<dbReference type="Proteomes" id="UP001164539">
    <property type="component" value="Chromosome 3"/>
</dbReference>
<evidence type="ECO:0000313" key="2">
    <source>
        <dbReference type="Proteomes" id="UP001164539"/>
    </source>
</evidence>
<reference evidence="1 2" key="1">
    <citation type="journal article" date="2023" name="Science">
        <title>Complex scaffold remodeling in plant triterpene biosynthesis.</title>
        <authorList>
            <person name="De La Pena R."/>
            <person name="Hodgson H."/>
            <person name="Liu J.C."/>
            <person name="Stephenson M.J."/>
            <person name="Martin A.C."/>
            <person name="Owen C."/>
            <person name="Harkess A."/>
            <person name="Leebens-Mack J."/>
            <person name="Jimenez L.E."/>
            <person name="Osbourn A."/>
            <person name="Sattely E.S."/>
        </authorList>
    </citation>
    <scope>NUCLEOTIDE SEQUENCE [LARGE SCALE GENOMIC DNA]</scope>
    <source>
        <strain evidence="2">cv. JPN11</strain>
        <tissue evidence="1">Leaf</tissue>
    </source>
</reference>
<accession>A0ACC1YH23</accession>
<protein>
    <submittedName>
        <fullName evidence="1">Uncharacterized protein</fullName>
    </submittedName>
</protein>
<name>A0ACC1YH23_MELAZ</name>
<dbReference type="EMBL" id="CM051396">
    <property type="protein sequence ID" value="KAJ4723115.1"/>
    <property type="molecule type" value="Genomic_DNA"/>
</dbReference>
<proteinExistence type="predicted"/>
<keyword evidence="2" id="KW-1185">Reference proteome</keyword>
<evidence type="ECO:0000313" key="1">
    <source>
        <dbReference type="EMBL" id="KAJ4723115.1"/>
    </source>
</evidence>
<gene>
    <name evidence="1" type="ORF">OWV82_006525</name>
</gene>
<sequence length="120" mass="13134">MAGIEIQSFKINLLLVSGLLMLTLVLVVAEDLVPLPPLPKETHDFLENCGTKLKPNCGEEIKAGVYQDGKLSNECCKQLLDEGRACHDKFIEITAPYYPEPSRSEASAEGAQIWIDCSAV</sequence>
<organism evidence="1 2">
    <name type="scientific">Melia azedarach</name>
    <name type="common">Chinaberry tree</name>
    <dbReference type="NCBI Taxonomy" id="155640"/>
    <lineage>
        <taxon>Eukaryota</taxon>
        <taxon>Viridiplantae</taxon>
        <taxon>Streptophyta</taxon>
        <taxon>Embryophyta</taxon>
        <taxon>Tracheophyta</taxon>
        <taxon>Spermatophyta</taxon>
        <taxon>Magnoliopsida</taxon>
        <taxon>eudicotyledons</taxon>
        <taxon>Gunneridae</taxon>
        <taxon>Pentapetalae</taxon>
        <taxon>rosids</taxon>
        <taxon>malvids</taxon>
        <taxon>Sapindales</taxon>
        <taxon>Meliaceae</taxon>
        <taxon>Melia</taxon>
    </lineage>
</organism>
<comment type="caution">
    <text evidence="1">The sequence shown here is derived from an EMBL/GenBank/DDBJ whole genome shotgun (WGS) entry which is preliminary data.</text>
</comment>